<feature type="compositionally biased region" description="Basic residues" evidence="19">
    <location>
        <begin position="357"/>
        <end position="371"/>
    </location>
</feature>
<dbReference type="EnsemblMetazoa" id="BGLB007176-RB">
    <property type="protein sequence ID" value="BGLB007176-PB"/>
    <property type="gene ID" value="BGLB007176"/>
</dbReference>
<evidence type="ECO:0000256" key="3">
    <source>
        <dbReference type="ARBA" id="ARBA00022553"/>
    </source>
</evidence>
<evidence type="ECO:0000256" key="10">
    <source>
        <dbReference type="ARBA" id="ARBA00023125"/>
    </source>
</evidence>
<keyword evidence="13" id="KW-0539">Nucleus</keyword>
<reference evidence="24" key="2">
    <citation type="submission" date="2025-04" db="UniProtKB">
        <authorList>
            <consortium name="RefSeq"/>
        </authorList>
    </citation>
    <scope>IDENTIFICATION</scope>
</reference>
<evidence type="ECO:0000256" key="12">
    <source>
        <dbReference type="ARBA" id="ARBA00023163"/>
    </source>
</evidence>
<evidence type="ECO:0000256" key="14">
    <source>
        <dbReference type="ARBA" id="ARBA00055776"/>
    </source>
</evidence>
<dbReference type="GO" id="GO:0045893">
    <property type="term" value="P:positive regulation of DNA-templated transcription"/>
    <property type="evidence" value="ECO:0007669"/>
    <property type="project" value="UniProtKB-ARBA"/>
</dbReference>
<keyword evidence="6 18" id="KW-0863">Zinc-finger</keyword>
<dbReference type="VEuPathDB" id="VectorBase:BGLB007176"/>
<dbReference type="InterPro" id="IPR036236">
    <property type="entry name" value="Znf_C2H2_sf"/>
</dbReference>
<keyword evidence="11" id="KW-0010">Activator</keyword>
<gene>
    <name evidence="21" type="primary">106065838</name>
    <name evidence="24" type="synonym">LOC106065838</name>
</gene>
<name>A0A2C9JS60_BIOGL</name>
<evidence type="ECO:0000256" key="16">
    <source>
        <dbReference type="ARBA" id="ARBA00068012"/>
    </source>
</evidence>
<dbReference type="SMART" id="SM00355">
    <property type="entry name" value="ZnF_C2H2"/>
    <property type="match status" value="3"/>
</dbReference>
<feature type="domain" description="C2H2-type" evidence="20">
    <location>
        <begin position="373"/>
        <end position="402"/>
    </location>
</feature>
<dbReference type="Proteomes" id="UP000076420">
    <property type="component" value="Unassembled WGS sequence"/>
</dbReference>
<evidence type="ECO:0000256" key="4">
    <source>
        <dbReference type="ARBA" id="ARBA00022723"/>
    </source>
</evidence>
<evidence type="ECO:0000256" key="6">
    <source>
        <dbReference type="ARBA" id="ARBA00022771"/>
    </source>
</evidence>
<feature type="domain" description="C2H2-type" evidence="20">
    <location>
        <begin position="433"/>
        <end position="456"/>
    </location>
</feature>
<dbReference type="RefSeq" id="XP_013080192.1">
    <property type="nucleotide sequence ID" value="XM_013224738.2"/>
</dbReference>
<dbReference type="Proteomes" id="UP001165740">
    <property type="component" value="Chromosome 5"/>
</dbReference>
<feature type="compositionally biased region" description="Polar residues" evidence="19">
    <location>
        <begin position="346"/>
        <end position="356"/>
    </location>
</feature>
<organism evidence="21 22">
    <name type="scientific">Biomphalaria glabrata</name>
    <name type="common">Bloodfluke planorb</name>
    <name type="synonym">Freshwater snail</name>
    <dbReference type="NCBI Taxonomy" id="6526"/>
    <lineage>
        <taxon>Eukaryota</taxon>
        <taxon>Metazoa</taxon>
        <taxon>Spiralia</taxon>
        <taxon>Lophotrochozoa</taxon>
        <taxon>Mollusca</taxon>
        <taxon>Gastropoda</taxon>
        <taxon>Heterobranchia</taxon>
        <taxon>Euthyneura</taxon>
        <taxon>Panpulmonata</taxon>
        <taxon>Hygrophila</taxon>
        <taxon>Lymnaeoidea</taxon>
        <taxon>Planorbidae</taxon>
        <taxon>Biomphalaria</taxon>
    </lineage>
</organism>
<comment type="subunit">
    <text evidence="15">Interacts with WWP1.</text>
</comment>
<evidence type="ECO:0000256" key="15">
    <source>
        <dbReference type="ARBA" id="ARBA00064490"/>
    </source>
</evidence>
<dbReference type="GO" id="GO:0005634">
    <property type="term" value="C:nucleus"/>
    <property type="evidence" value="ECO:0007669"/>
    <property type="project" value="UniProtKB-SubCell"/>
</dbReference>
<evidence type="ECO:0000256" key="13">
    <source>
        <dbReference type="ARBA" id="ARBA00023242"/>
    </source>
</evidence>
<keyword evidence="3" id="KW-0597">Phosphoprotein</keyword>
<reference evidence="21" key="1">
    <citation type="submission" date="2020-05" db="UniProtKB">
        <authorList>
            <consortium name="EnsemblMetazoa"/>
        </authorList>
    </citation>
    <scope>IDENTIFICATION</scope>
    <source>
        <strain evidence="21">BB02</strain>
    </source>
</reference>
<evidence type="ECO:0000259" key="20">
    <source>
        <dbReference type="PROSITE" id="PS50157"/>
    </source>
</evidence>
<feature type="compositionally biased region" description="Low complexity" evidence="19">
    <location>
        <begin position="69"/>
        <end position="86"/>
    </location>
</feature>
<keyword evidence="12" id="KW-0804">Transcription</keyword>
<keyword evidence="7" id="KW-0862">Zinc</keyword>
<dbReference type="FunFam" id="3.30.160.60:FF:000018">
    <property type="entry name" value="Krueppel-like factor 15"/>
    <property type="match status" value="1"/>
</dbReference>
<keyword evidence="10" id="KW-0238">DNA-binding</keyword>
<dbReference type="GO" id="GO:0000978">
    <property type="term" value="F:RNA polymerase II cis-regulatory region sequence-specific DNA binding"/>
    <property type="evidence" value="ECO:0007669"/>
    <property type="project" value="TreeGrafter"/>
</dbReference>
<feature type="region of interest" description="Disordered" evidence="19">
    <location>
        <begin position="346"/>
        <end position="382"/>
    </location>
</feature>
<dbReference type="PROSITE" id="PS00028">
    <property type="entry name" value="ZINC_FINGER_C2H2_1"/>
    <property type="match status" value="3"/>
</dbReference>
<keyword evidence="23" id="KW-1185">Reference proteome</keyword>
<proteinExistence type="inferred from homology"/>
<feature type="compositionally biased region" description="Low complexity" evidence="19">
    <location>
        <begin position="98"/>
        <end position="110"/>
    </location>
</feature>
<evidence type="ECO:0000256" key="9">
    <source>
        <dbReference type="ARBA" id="ARBA00023015"/>
    </source>
</evidence>
<feature type="region of interest" description="Disordered" evidence="19">
    <location>
        <begin position="61"/>
        <end position="114"/>
    </location>
</feature>
<dbReference type="OrthoDB" id="4748970at2759"/>
<dbReference type="PROSITE" id="PS50157">
    <property type="entry name" value="ZINC_FINGER_C2H2_2"/>
    <property type="match status" value="3"/>
</dbReference>
<protein>
    <recommendedName>
        <fullName evidence="16">Krueppel-like factor 2</fullName>
    </recommendedName>
    <alternativeName>
        <fullName evidence="17">Lung krueppel-like factor</fullName>
    </alternativeName>
</protein>
<evidence type="ECO:0000256" key="8">
    <source>
        <dbReference type="ARBA" id="ARBA00022843"/>
    </source>
</evidence>
<evidence type="ECO:0000256" key="17">
    <source>
        <dbReference type="ARBA" id="ARBA00080631"/>
    </source>
</evidence>
<keyword evidence="5" id="KW-0677">Repeat</keyword>
<keyword evidence="8" id="KW-0832">Ubl conjugation</keyword>
<dbReference type="InterPro" id="IPR013087">
    <property type="entry name" value="Znf_C2H2_type"/>
</dbReference>
<dbReference type="SUPFAM" id="SSF57667">
    <property type="entry name" value="beta-beta-alpha zinc fingers"/>
    <property type="match status" value="2"/>
</dbReference>
<dbReference type="GO" id="GO:0000981">
    <property type="term" value="F:DNA-binding transcription factor activity, RNA polymerase II-specific"/>
    <property type="evidence" value="ECO:0007669"/>
    <property type="project" value="TreeGrafter"/>
</dbReference>
<dbReference type="FunFam" id="3.30.160.60:FF:000237">
    <property type="entry name" value="Krueppel-like factor 2"/>
    <property type="match status" value="1"/>
</dbReference>
<dbReference type="VEuPathDB" id="VectorBase:BGLAX_029170"/>
<evidence type="ECO:0000256" key="19">
    <source>
        <dbReference type="SAM" id="MobiDB-lite"/>
    </source>
</evidence>
<evidence type="ECO:0000313" key="23">
    <source>
        <dbReference type="Proteomes" id="UP001165740"/>
    </source>
</evidence>
<dbReference type="KEGG" id="bgt:106065838"/>
<evidence type="ECO:0000313" key="22">
    <source>
        <dbReference type="Proteomes" id="UP000076420"/>
    </source>
</evidence>
<keyword evidence="4" id="KW-0479">Metal-binding</keyword>
<dbReference type="AlphaFoldDB" id="A0A2C9JS60"/>
<sequence length="456" mass="51364">MTKSFDTSMDSRMSILPKYDDIMDYHNTWSDVENFLYPDNTPYETSMINILNENANKLSPVSPLGAPESPSSLSTTPSSTFSNLSPYSPSHKAMSIGSPDSVVSHTSSSPEPQENIYDDLLDLDFILNNTADGNPLEDGFAKVKTEPGHISMPDLSSPFLNIPDIKFDDDMNNNMVMMNMQVMGSNIPSVSCSNASLSSSSSALSNSMMHQQHNPFQHMNNNSMTDFKIPKHEFPPMPQSCTSYRGTLTVVPSNQLPPQNPHMVFAMHGSHLSPPSSPDNQDIGMHNIKMNPMSPMFPMGHPHQQMVMRPQHIMDKISPHHISQHHGSHQLITPPSSPQLEHLMLPQQTLDPSTAQPKKRGRRTWGRKRQTSHSCSHPGCNKTYTKSSHLKAHLRTHTGEKPYHCTWKGCGWKFARSDELTRHYRKHTGDRPFQCHLCERAFSRSDHLSLHMKRHI</sequence>
<comment type="similarity">
    <text evidence="2">Belongs to the krueppel C2H2-type zinc-finger protein family.</text>
</comment>
<keyword evidence="9" id="KW-0805">Transcription regulation</keyword>
<evidence type="ECO:0000256" key="11">
    <source>
        <dbReference type="ARBA" id="ARBA00023159"/>
    </source>
</evidence>
<feature type="domain" description="C2H2-type" evidence="20">
    <location>
        <begin position="403"/>
        <end position="432"/>
    </location>
</feature>
<dbReference type="STRING" id="6526.A0A2C9JS60"/>
<dbReference type="GeneID" id="106065838"/>
<comment type="subcellular location">
    <subcellularLocation>
        <location evidence="1">Nucleus</location>
    </subcellularLocation>
</comment>
<dbReference type="PANTHER" id="PTHR23235:SF158">
    <property type="entry name" value="C2H2-TYPE DOMAIN-CONTAINING PROTEIN"/>
    <property type="match status" value="1"/>
</dbReference>
<dbReference type="PANTHER" id="PTHR23235">
    <property type="entry name" value="KRUEPPEL-LIKE TRANSCRIPTION FACTOR"/>
    <property type="match status" value="1"/>
</dbReference>
<dbReference type="Pfam" id="PF00096">
    <property type="entry name" value="zf-C2H2"/>
    <property type="match status" value="3"/>
</dbReference>
<comment type="function">
    <text evidence="14">Transcription factor that binds to the CACCC box in the promoter of target genes such as HBB/beta globin or NOV and activates their transcription. Might be involved in transcriptional regulation by modulating the binding of the RARA nuclear receptor to RARE DNA elements.</text>
</comment>
<evidence type="ECO:0000256" key="1">
    <source>
        <dbReference type="ARBA" id="ARBA00004123"/>
    </source>
</evidence>
<dbReference type="Gene3D" id="3.30.160.60">
    <property type="entry name" value="Classic Zinc Finger"/>
    <property type="match status" value="3"/>
</dbReference>
<evidence type="ECO:0000256" key="2">
    <source>
        <dbReference type="ARBA" id="ARBA00006991"/>
    </source>
</evidence>
<evidence type="ECO:0000313" key="24">
    <source>
        <dbReference type="RefSeq" id="XP_013080192.1"/>
    </source>
</evidence>
<accession>A0A2C9JS60</accession>
<dbReference type="OMA" id="MPESCTS"/>
<evidence type="ECO:0000313" key="21">
    <source>
        <dbReference type="EnsemblMetazoa" id="BGLB007176-PB"/>
    </source>
</evidence>
<evidence type="ECO:0000256" key="5">
    <source>
        <dbReference type="ARBA" id="ARBA00022737"/>
    </source>
</evidence>
<evidence type="ECO:0000256" key="7">
    <source>
        <dbReference type="ARBA" id="ARBA00022833"/>
    </source>
</evidence>
<dbReference type="GO" id="GO:0008270">
    <property type="term" value="F:zinc ion binding"/>
    <property type="evidence" value="ECO:0007669"/>
    <property type="project" value="UniProtKB-KW"/>
</dbReference>
<evidence type="ECO:0000256" key="18">
    <source>
        <dbReference type="PROSITE-ProRule" id="PRU00042"/>
    </source>
</evidence>
<dbReference type="FunFam" id="3.30.160.60:FF:001156">
    <property type="entry name" value="Zinc finger protein 407"/>
    <property type="match status" value="1"/>
</dbReference>